<evidence type="ECO:0000259" key="11">
    <source>
        <dbReference type="Pfam" id="PF00999"/>
    </source>
</evidence>
<dbReference type="EMBL" id="JABBPN010000003">
    <property type="protein sequence ID" value="NMO95056.1"/>
    <property type="molecule type" value="Genomic_DNA"/>
</dbReference>
<reference evidence="12 13" key="1">
    <citation type="submission" date="2020-04" db="EMBL/GenBank/DDBJ databases">
        <title>Paenibacillus algicola sp. nov., a novel marine bacterium producing alginate lyase.</title>
        <authorList>
            <person name="Huang H."/>
        </authorList>
    </citation>
    <scope>NUCLEOTIDE SEQUENCE [LARGE SCALE GENOMIC DNA]</scope>
    <source>
        <strain evidence="12 13">L7-75</strain>
    </source>
</reference>
<evidence type="ECO:0000256" key="5">
    <source>
        <dbReference type="ARBA" id="ARBA00022989"/>
    </source>
</evidence>
<evidence type="ECO:0000256" key="7">
    <source>
        <dbReference type="ARBA" id="ARBA00023065"/>
    </source>
</evidence>
<feature type="transmembrane region" description="Helical" evidence="10">
    <location>
        <begin position="28"/>
        <end position="47"/>
    </location>
</feature>
<evidence type="ECO:0000256" key="6">
    <source>
        <dbReference type="ARBA" id="ARBA00023053"/>
    </source>
</evidence>
<evidence type="ECO:0000256" key="4">
    <source>
        <dbReference type="ARBA" id="ARBA00022692"/>
    </source>
</evidence>
<keyword evidence="13" id="KW-1185">Reference proteome</keyword>
<evidence type="ECO:0000256" key="10">
    <source>
        <dbReference type="SAM" id="Phobius"/>
    </source>
</evidence>
<gene>
    <name evidence="12" type="ORF">HII30_04550</name>
</gene>
<dbReference type="GO" id="GO:0098719">
    <property type="term" value="P:sodium ion import across plasma membrane"/>
    <property type="evidence" value="ECO:0007669"/>
    <property type="project" value="TreeGrafter"/>
</dbReference>
<proteinExistence type="predicted"/>
<feature type="transmembrane region" description="Helical" evidence="10">
    <location>
        <begin position="54"/>
        <end position="72"/>
    </location>
</feature>
<evidence type="ECO:0000256" key="8">
    <source>
        <dbReference type="ARBA" id="ARBA00023136"/>
    </source>
</evidence>
<feature type="transmembrane region" description="Helical" evidence="10">
    <location>
        <begin position="238"/>
        <end position="254"/>
    </location>
</feature>
<evidence type="ECO:0000256" key="1">
    <source>
        <dbReference type="ARBA" id="ARBA00004651"/>
    </source>
</evidence>
<dbReference type="PANTHER" id="PTHR10110:SF86">
    <property type="entry name" value="SODIUM_HYDROGEN EXCHANGER 7"/>
    <property type="match status" value="1"/>
</dbReference>
<keyword evidence="6" id="KW-0915">Sodium</keyword>
<feature type="transmembrane region" description="Helical" evidence="10">
    <location>
        <begin position="333"/>
        <end position="356"/>
    </location>
</feature>
<protein>
    <submittedName>
        <fullName evidence="12">Sodium:proton antiporter</fullName>
    </submittedName>
</protein>
<dbReference type="Proteomes" id="UP000565468">
    <property type="component" value="Unassembled WGS sequence"/>
</dbReference>
<comment type="subcellular location">
    <subcellularLocation>
        <location evidence="1">Cell membrane</location>
        <topology evidence="1">Multi-pass membrane protein</topology>
    </subcellularLocation>
</comment>
<keyword evidence="9" id="KW-0739">Sodium transport</keyword>
<sequence>MEVIQVILLLLAGYIVFAVDKKKENVPVPVILVLIGIGLSYIPYFAHLELSKQVLYDIFLPGLLFISAYKYPPRALRKHAGVIAVLSTVGLLASALLLGMVIYAAAGMFAGLSFVGALLISSILTPTDPVSVVSILKQSSIDEEAADVVDGESMINDGTSVVLFGVLAGMYMDGKSFNWLSFLGEFLLLGLGGALLGVGAGWLLSKTIHVTHHREYQVMLSIIAAYGVFHLAEQLGISGVLAVVASGIMLGWEFEHTNKEDHYREALNGFWNVVEPTILALVFLMIGIRAMDYLTLDGWGLAVLILAASLAIRFLVILLTMESFRGWRDFNDWRTCTLISLSGIRGTMSVVLLLTLAQEASSTGETELILSLSFAVVMLSLVIQSLGIYPLAKIMGSGGKRNT</sequence>
<dbReference type="Gene3D" id="6.10.140.1330">
    <property type="match status" value="1"/>
</dbReference>
<evidence type="ECO:0000256" key="2">
    <source>
        <dbReference type="ARBA" id="ARBA00022448"/>
    </source>
</evidence>
<dbReference type="GO" id="GO:0051453">
    <property type="term" value="P:regulation of intracellular pH"/>
    <property type="evidence" value="ECO:0007669"/>
    <property type="project" value="TreeGrafter"/>
</dbReference>
<evidence type="ECO:0000313" key="13">
    <source>
        <dbReference type="Proteomes" id="UP000565468"/>
    </source>
</evidence>
<keyword evidence="5 10" id="KW-1133">Transmembrane helix</keyword>
<comment type="caution">
    <text evidence="12">The sequence shown here is derived from an EMBL/GenBank/DDBJ whole genome shotgun (WGS) entry which is preliminary data.</text>
</comment>
<dbReference type="RefSeq" id="WP_169503824.1">
    <property type="nucleotide sequence ID" value="NZ_JABBPN010000003.1"/>
</dbReference>
<keyword evidence="4 10" id="KW-0812">Transmembrane</keyword>
<evidence type="ECO:0000256" key="9">
    <source>
        <dbReference type="ARBA" id="ARBA00023201"/>
    </source>
</evidence>
<feature type="domain" description="Cation/H+ exchanger transmembrane" evidence="11">
    <location>
        <begin position="8"/>
        <end position="393"/>
    </location>
</feature>
<feature type="transmembrane region" description="Helical" evidence="10">
    <location>
        <begin position="368"/>
        <end position="392"/>
    </location>
</feature>
<feature type="transmembrane region" description="Helical" evidence="10">
    <location>
        <begin position="179"/>
        <end position="204"/>
    </location>
</feature>
<keyword evidence="2" id="KW-0813">Transport</keyword>
<dbReference type="GO" id="GO:0015385">
    <property type="term" value="F:sodium:proton antiporter activity"/>
    <property type="evidence" value="ECO:0007669"/>
    <property type="project" value="InterPro"/>
</dbReference>
<dbReference type="AlphaFoldDB" id="A0A848M3A3"/>
<evidence type="ECO:0000313" key="12">
    <source>
        <dbReference type="EMBL" id="NMO95056.1"/>
    </source>
</evidence>
<dbReference type="Pfam" id="PF00999">
    <property type="entry name" value="Na_H_Exchanger"/>
    <property type="match status" value="1"/>
</dbReference>
<keyword evidence="8 10" id="KW-0472">Membrane</keyword>
<dbReference type="GO" id="GO:0005886">
    <property type="term" value="C:plasma membrane"/>
    <property type="evidence" value="ECO:0007669"/>
    <property type="project" value="UniProtKB-SubCell"/>
</dbReference>
<dbReference type="GO" id="GO:0015386">
    <property type="term" value="F:potassium:proton antiporter activity"/>
    <property type="evidence" value="ECO:0007669"/>
    <property type="project" value="TreeGrafter"/>
</dbReference>
<dbReference type="InterPro" id="IPR018422">
    <property type="entry name" value="Cation/H_exchanger_CPA1"/>
</dbReference>
<feature type="transmembrane region" description="Helical" evidence="10">
    <location>
        <begin position="298"/>
        <end position="321"/>
    </location>
</feature>
<feature type="transmembrane region" description="Helical" evidence="10">
    <location>
        <begin position="266"/>
        <end position="286"/>
    </location>
</feature>
<evidence type="ECO:0000256" key="3">
    <source>
        <dbReference type="ARBA" id="ARBA00022475"/>
    </source>
</evidence>
<feature type="transmembrane region" description="Helical" evidence="10">
    <location>
        <begin position="78"/>
        <end position="98"/>
    </location>
</feature>
<accession>A0A848M3A3</accession>
<name>A0A848M3A3_PAELE</name>
<dbReference type="InterPro" id="IPR006153">
    <property type="entry name" value="Cation/H_exchanger_TM"/>
</dbReference>
<keyword evidence="7" id="KW-0406">Ion transport</keyword>
<organism evidence="12 13">
    <name type="scientific">Paenibacillus lemnae</name>
    <dbReference type="NCBI Taxonomy" id="1330551"/>
    <lineage>
        <taxon>Bacteria</taxon>
        <taxon>Bacillati</taxon>
        <taxon>Bacillota</taxon>
        <taxon>Bacilli</taxon>
        <taxon>Bacillales</taxon>
        <taxon>Paenibacillaceae</taxon>
        <taxon>Paenibacillus</taxon>
    </lineage>
</organism>
<keyword evidence="3" id="KW-1003">Cell membrane</keyword>
<dbReference type="PANTHER" id="PTHR10110">
    <property type="entry name" value="SODIUM/HYDROGEN EXCHANGER"/>
    <property type="match status" value="1"/>
</dbReference>